<dbReference type="Proteomes" id="UP001552299">
    <property type="component" value="Unassembled WGS sequence"/>
</dbReference>
<evidence type="ECO:0000313" key="1">
    <source>
        <dbReference type="EMBL" id="KAL0905111.1"/>
    </source>
</evidence>
<keyword evidence="2" id="KW-1185">Reference proteome</keyword>
<dbReference type="EMBL" id="JANQDX010000019">
    <property type="protein sequence ID" value="KAL0905111.1"/>
    <property type="molecule type" value="Genomic_DNA"/>
</dbReference>
<proteinExistence type="predicted"/>
<gene>
    <name evidence="1" type="ORF">M5K25_027289</name>
</gene>
<accession>A0ABD0TZF5</accession>
<organism evidence="1 2">
    <name type="scientific">Dendrobium thyrsiflorum</name>
    <name type="common">Pinecone-like raceme dendrobium</name>
    <name type="synonym">Orchid</name>
    <dbReference type="NCBI Taxonomy" id="117978"/>
    <lineage>
        <taxon>Eukaryota</taxon>
        <taxon>Viridiplantae</taxon>
        <taxon>Streptophyta</taxon>
        <taxon>Embryophyta</taxon>
        <taxon>Tracheophyta</taxon>
        <taxon>Spermatophyta</taxon>
        <taxon>Magnoliopsida</taxon>
        <taxon>Liliopsida</taxon>
        <taxon>Asparagales</taxon>
        <taxon>Orchidaceae</taxon>
        <taxon>Epidendroideae</taxon>
        <taxon>Malaxideae</taxon>
        <taxon>Dendrobiinae</taxon>
        <taxon>Dendrobium</taxon>
    </lineage>
</organism>
<protein>
    <submittedName>
        <fullName evidence="1">Uncharacterized protein</fullName>
    </submittedName>
</protein>
<sequence length="134" mass="15066">MDVVGASQFIALDPPDVPASHNHHVVEDFDVIVLEWHYDSEGSNIEALVVEHRSQILFSSKGNIEALVDHRFQILFARRGVLCYCFLLYPFHQLEPLGGAHTDPTWTSQQIKLAVTKAMKHSGVVPVWGLHRSV</sequence>
<comment type="caution">
    <text evidence="1">The sequence shown here is derived from an EMBL/GenBank/DDBJ whole genome shotgun (WGS) entry which is preliminary data.</text>
</comment>
<evidence type="ECO:0000313" key="2">
    <source>
        <dbReference type="Proteomes" id="UP001552299"/>
    </source>
</evidence>
<reference evidence="1 2" key="1">
    <citation type="journal article" date="2024" name="Plant Biotechnol. J.">
        <title>Dendrobium thyrsiflorum genome and its molecular insights into genes involved in important horticultural traits.</title>
        <authorList>
            <person name="Chen B."/>
            <person name="Wang J.Y."/>
            <person name="Zheng P.J."/>
            <person name="Li K.L."/>
            <person name="Liang Y.M."/>
            <person name="Chen X.F."/>
            <person name="Zhang C."/>
            <person name="Zhao X."/>
            <person name="He X."/>
            <person name="Zhang G.Q."/>
            <person name="Liu Z.J."/>
            <person name="Xu Q."/>
        </authorList>
    </citation>
    <scope>NUCLEOTIDE SEQUENCE [LARGE SCALE GENOMIC DNA]</scope>
    <source>
        <strain evidence="1">GZMU011</strain>
    </source>
</reference>
<dbReference type="AlphaFoldDB" id="A0ABD0TZF5"/>
<name>A0ABD0TZF5_DENTH</name>